<keyword evidence="1" id="KW-1133">Transmembrane helix</keyword>
<comment type="caution">
    <text evidence="2">The sequence shown here is derived from an EMBL/GenBank/DDBJ whole genome shotgun (WGS) entry which is preliminary data.</text>
</comment>
<dbReference type="AlphaFoldDB" id="A0A0R2B2T4"/>
<dbReference type="Proteomes" id="UP000051612">
    <property type="component" value="Unassembled WGS sequence"/>
</dbReference>
<gene>
    <name evidence="2" type="ORF">FC48_GL001205</name>
</gene>
<dbReference type="RefSeq" id="WP_056959929.1">
    <property type="nucleotide sequence ID" value="NZ_AYYN01000153.1"/>
</dbReference>
<evidence type="ECO:0000256" key="1">
    <source>
        <dbReference type="SAM" id="Phobius"/>
    </source>
</evidence>
<proteinExistence type="predicted"/>
<dbReference type="EMBL" id="AYYN01000153">
    <property type="protein sequence ID" value="KRM72276.1"/>
    <property type="molecule type" value="Genomic_DNA"/>
</dbReference>
<keyword evidence="1" id="KW-0472">Membrane</keyword>
<reference evidence="2 3" key="1">
    <citation type="journal article" date="2015" name="Genome Announc.">
        <title>Expanding the biotechnology potential of lactobacilli through comparative genomics of 213 strains and associated genera.</title>
        <authorList>
            <person name="Sun Z."/>
            <person name="Harris H.M."/>
            <person name="McCann A."/>
            <person name="Guo C."/>
            <person name="Argimon S."/>
            <person name="Zhang W."/>
            <person name="Yang X."/>
            <person name="Jeffery I.B."/>
            <person name="Cooney J.C."/>
            <person name="Kagawa T.F."/>
            <person name="Liu W."/>
            <person name="Song Y."/>
            <person name="Salvetti E."/>
            <person name="Wrobel A."/>
            <person name="Rasinkangas P."/>
            <person name="Parkhill J."/>
            <person name="Rea M.C."/>
            <person name="O'Sullivan O."/>
            <person name="Ritari J."/>
            <person name="Douillard F.P."/>
            <person name="Paul Ross R."/>
            <person name="Yang R."/>
            <person name="Briner A.E."/>
            <person name="Felis G.E."/>
            <person name="de Vos W.M."/>
            <person name="Barrangou R."/>
            <person name="Klaenhammer T.R."/>
            <person name="Caufield P.W."/>
            <person name="Cui Y."/>
            <person name="Zhang H."/>
            <person name="O'Toole P.W."/>
        </authorList>
    </citation>
    <scope>NUCLEOTIDE SEQUENCE [LARGE SCALE GENOMIC DNA]</scope>
    <source>
        <strain evidence="2 3">DSM 20452</strain>
    </source>
</reference>
<dbReference type="Pfam" id="PF06103">
    <property type="entry name" value="DUF948"/>
    <property type="match status" value="1"/>
</dbReference>
<protein>
    <recommendedName>
        <fullName evidence="4">Methyl-accepting chemotaxis-like protein</fullName>
    </recommendedName>
</protein>
<feature type="transmembrane region" description="Helical" evidence="1">
    <location>
        <begin position="6"/>
        <end position="28"/>
    </location>
</feature>
<accession>A0A0R2B2T4</accession>
<evidence type="ECO:0000313" key="3">
    <source>
        <dbReference type="Proteomes" id="UP000051612"/>
    </source>
</evidence>
<keyword evidence="1" id="KW-0812">Transmembrane</keyword>
<organism evidence="2 3">
    <name type="scientific">Ligilactobacillus murinus DSM 20452 = NBRC 14221</name>
    <dbReference type="NCBI Taxonomy" id="1423772"/>
    <lineage>
        <taxon>Bacteria</taxon>
        <taxon>Bacillati</taxon>
        <taxon>Bacillota</taxon>
        <taxon>Bacilli</taxon>
        <taxon>Lactobacillales</taxon>
        <taxon>Lactobacillaceae</taxon>
        <taxon>Ligilactobacillus</taxon>
    </lineage>
</organism>
<dbReference type="PANTHER" id="PTHR40070:SF1">
    <property type="entry name" value="UPF0478 PROTEIN YTXG"/>
    <property type="match status" value="1"/>
</dbReference>
<evidence type="ECO:0000313" key="2">
    <source>
        <dbReference type="EMBL" id="KRM72276.1"/>
    </source>
</evidence>
<dbReference type="InterPro" id="IPR009293">
    <property type="entry name" value="UPF0478"/>
</dbReference>
<dbReference type="PATRIC" id="fig|1423772.3.peg.1293"/>
<dbReference type="PANTHER" id="PTHR40070">
    <property type="entry name" value="UPF0478 PROTEIN YTXG"/>
    <property type="match status" value="1"/>
</dbReference>
<evidence type="ECO:0008006" key="4">
    <source>
        <dbReference type="Google" id="ProtNLM"/>
    </source>
</evidence>
<sequence>MTITFGQIAGLIAALAFLILVVFICTVLKHLVTTVKEMNNSIQILTKDANSIAGNVDELLVKTNVLMEDVNHKVSELDPLFKTAAELSESVSDLNVASRSMADKVVRSTESAAKTSAALRVGKMALGLYQRHKQKQSK</sequence>
<name>A0A0R2B2T4_9LACO</name>